<dbReference type="PROSITE" id="PS50262">
    <property type="entry name" value="G_PROTEIN_RECEP_F1_2"/>
    <property type="match status" value="1"/>
</dbReference>
<keyword evidence="6 11" id="KW-0472">Membrane</keyword>
<evidence type="ECO:0000313" key="13">
    <source>
        <dbReference type="EMBL" id="CAH3149825.1"/>
    </source>
</evidence>
<dbReference type="SMART" id="SM01381">
    <property type="entry name" value="7TM_GPCR_Srsx"/>
    <property type="match status" value="1"/>
</dbReference>
<organism evidence="13 14">
    <name type="scientific">Porites lobata</name>
    <dbReference type="NCBI Taxonomy" id="104759"/>
    <lineage>
        <taxon>Eukaryota</taxon>
        <taxon>Metazoa</taxon>
        <taxon>Cnidaria</taxon>
        <taxon>Anthozoa</taxon>
        <taxon>Hexacorallia</taxon>
        <taxon>Scleractinia</taxon>
        <taxon>Fungiina</taxon>
        <taxon>Poritidae</taxon>
        <taxon>Porites</taxon>
    </lineage>
</organism>
<dbReference type="PANTHER" id="PTHR24246">
    <property type="entry name" value="OLFACTORY RECEPTOR AND ADENOSINE RECEPTOR"/>
    <property type="match status" value="1"/>
</dbReference>
<keyword evidence="3 10" id="KW-0812">Transmembrane</keyword>
<feature type="transmembrane region" description="Helical" evidence="11">
    <location>
        <begin position="216"/>
        <end position="238"/>
    </location>
</feature>
<dbReference type="InterPro" id="IPR017452">
    <property type="entry name" value="GPCR_Rhodpsn_7TM"/>
</dbReference>
<evidence type="ECO:0000256" key="3">
    <source>
        <dbReference type="ARBA" id="ARBA00022692"/>
    </source>
</evidence>
<dbReference type="Gene3D" id="1.20.1070.10">
    <property type="entry name" value="Rhodopsin 7-helix transmembrane proteins"/>
    <property type="match status" value="1"/>
</dbReference>
<feature type="transmembrane region" description="Helical" evidence="11">
    <location>
        <begin position="53"/>
        <end position="78"/>
    </location>
</feature>
<proteinExistence type="inferred from homology"/>
<accession>A0ABN8PS75</accession>
<keyword evidence="7 10" id="KW-0675">Receptor</keyword>
<keyword evidence="9 10" id="KW-0807">Transducer</keyword>
<feature type="transmembrane region" description="Helical" evidence="11">
    <location>
        <begin position="20"/>
        <end position="41"/>
    </location>
</feature>
<evidence type="ECO:0000256" key="10">
    <source>
        <dbReference type="RuleBase" id="RU000688"/>
    </source>
</evidence>
<dbReference type="Proteomes" id="UP001159405">
    <property type="component" value="Unassembled WGS sequence"/>
</dbReference>
<sequence>MPPALFFEGYWFHTNLTSMIFYVFISLFTIFGNVLVCAAFIKDPYRQLRTWQNYYIISLGISDLLMGLAAETVLIATYWDKGEEVFRTHYYFAIISGVSSLLNMAALSIHRYFAVKMPLNFQEVMTRKRILASIAILWVYAIHFAVLPMAGFVDPSYQVYLYTLGCFLPSIVIVMAYGGIFKSIREHTKSLMSGPAMGNRVLKNAMARERSTTKTMLIVLVVFFSFWFPFLLVDLIMVQCVRCRTFSFHVARDVTLTFTYFSSCVNPLLYAWRVSQFRRVFIRLLGLRKIISKRNNAVHPFDMTTLRWRNDHEDINTCYSS</sequence>
<evidence type="ECO:0000256" key="9">
    <source>
        <dbReference type="ARBA" id="ARBA00023224"/>
    </source>
</evidence>
<evidence type="ECO:0000256" key="11">
    <source>
        <dbReference type="SAM" id="Phobius"/>
    </source>
</evidence>
<feature type="transmembrane region" description="Helical" evidence="11">
    <location>
        <begin position="90"/>
        <end position="109"/>
    </location>
</feature>
<evidence type="ECO:0000256" key="4">
    <source>
        <dbReference type="ARBA" id="ARBA00022989"/>
    </source>
</evidence>
<keyword evidence="14" id="KW-1185">Reference proteome</keyword>
<dbReference type="SUPFAM" id="SSF81321">
    <property type="entry name" value="Family A G protein-coupled receptor-like"/>
    <property type="match status" value="1"/>
</dbReference>
<dbReference type="EMBL" id="CALNXK010000087">
    <property type="protein sequence ID" value="CAH3149825.1"/>
    <property type="molecule type" value="Genomic_DNA"/>
</dbReference>
<evidence type="ECO:0000313" key="14">
    <source>
        <dbReference type="Proteomes" id="UP001159405"/>
    </source>
</evidence>
<feature type="transmembrane region" description="Helical" evidence="11">
    <location>
        <begin position="159"/>
        <end position="180"/>
    </location>
</feature>
<evidence type="ECO:0000256" key="6">
    <source>
        <dbReference type="ARBA" id="ARBA00023136"/>
    </source>
</evidence>
<dbReference type="Pfam" id="PF00001">
    <property type="entry name" value="7tm_1"/>
    <property type="match status" value="1"/>
</dbReference>
<dbReference type="PANTHER" id="PTHR24246:SF27">
    <property type="entry name" value="ADENOSINE RECEPTOR, ISOFORM A"/>
    <property type="match status" value="1"/>
</dbReference>
<evidence type="ECO:0000259" key="12">
    <source>
        <dbReference type="PROSITE" id="PS50262"/>
    </source>
</evidence>
<dbReference type="PRINTS" id="PR00237">
    <property type="entry name" value="GPCRRHODOPSN"/>
</dbReference>
<name>A0ABN8PS75_9CNID</name>
<reference evidence="13 14" key="1">
    <citation type="submission" date="2022-05" db="EMBL/GenBank/DDBJ databases">
        <authorList>
            <consortium name="Genoscope - CEA"/>
            <person name="William W."/>
        </authorList>
    </citation>
    <scope>NUCLEOTIDE SEQUENCE [LARGE SCALE GENOMIC DNA]</scope>
</reference>
<feature type="transmembrane region" description="Helical" evidence="11">
    <location>
        <begin position="130"/>
        <end position="153"/>
    </location>
</feature>
<keyword evidence="2" id="KW-1003">Cell membrane</keyword>
<keyword evidence="4 11" id="KW-1133">Transmembrane helix</keyword>
<evidence type="ECO:0000256" key="2">
    <source>
        <dbReference type="ARBA" id="ARBA00022475"/>
    </source>
</evidence>
<comment type="subcellular location">
    <subcellularLocation>
        <location evidence="1">Cell membrane</location>
        <topology evidence="1">Multi-pass membrane protein</topology>
    </subcellularLocation>
</comment>
<dbReference type="InterPro" id="IPR000276">
    <property type="entry name" value="GPCR_Rhodpsn"/>
</dbReference>
<feature type="domain" description="G-protein coupled receptors family 1 profile" evidence="12">
    <location>
        <begin position="32"/>
        <end position="270"/>
    </location>
</feature>
<evidence type="ECO:0000256" key="1">
    <source>
        <dbReference type="ARBA" id="ARBA00004651"/>
    </source>
</evidence>
<evidence type="ECO:0000256" key="8">
    <source>
        <dbReference type="ARBA" id="ARBA00023180"/>
    </source>
</evidence>
<protein>
    <recommendedName>
        <fullName evidence="12">G-protein coupled receptors family 1 profile domain-containing protein</fullName>
    </recommendedName>
</protein>
<comment type="caution">
    <text evidence="13">The sequence shown here is derived from an EMBL/GenBank/DDBJ whole genome shotgun (WGS) entry which is preliminary data.</text>
</comment>
<gene>
    <name evidence="13" type="ORF">PLOB_00047498</name>
</gene>
<evidence type="ECO:0000256" key="7">
    <source>
        <dbReference type="ARBA" id="ARBA00023170"/>
    </source>
</evidence>
<evidence type="ECO:0000256" key="5">
    <source>
        <dbReference type="ARBA" id="ARBA00023040"/>
    </source>
</evidence>
<keyword evidence="5 10" id="KW-0297">G-protein coupled receptor</keyword>
<comment type="similarity">
    <text evidence="10">Belongs to the G-protein coupled receptor 1 family.</text>
</comment>
<dbReference type="PROSITE" id="PS00237">
    <property type="entry name" value="G_PROTEIN_RECEP_F1_1"/>
    <property type="match status" value="1"/>
</dbReference>
<keyword evidence="8" id="KW-0325">Glycoprotein</keyword>
<dbReference type="CDD" id="cd00637">
    <property type="entry name" value="7tm_classA_rhodopsin-like"/>
    <property type="match status" value="1"/>
</dbReference>